<feature type="compositionally biased region" description="Polar residues" evidence="1">
    <location>
        <begin position="921"/>
        <end position="931"/>
    </location>
</feature>
<dbReference type="RefSeq" id="WP_220748752.1">
    <property type="nucleotide sequence ID" value="NZ_BPFH01000003.1"/>
</dbReference>
<proteinExistence type="predicted"/>
<dbReference type="InterPro" id="IPR001173">
    <property type="entry name" value="Glyco_trans_2-like"/>
</dbReference>
<dbReference type="InterPro" id="IPR050834">
    <property type="entry name" value="Glycosyltransf_2"/>
</dbReference>
<evidence type="ECO:0000313" key="3">
    <source>
        <dbReference type="EMBL" id="GIT95252.1"/>
    </source>
</evidence>
<accession>A0ABQ4NLG8</accession>
<feature type="region of interest" description="Disordered" evidence="1">
    <location>
        <begin position="915"/>
        <end position="935"/>
    </location>
</feature>
<dbReference type="EMBL" id="BPFH01000003">
    <property type="protein sequence ID" value="GIT95252.1"/>
    <property type="molecule type" value="Genomic_DNA"/>
</dbReference>
<gene>
    <name evidence="3" type="ORF">JANAI62_18750</name>
</gene>
<dbReference type="Pfam" id="PF00535">
    <property type="entry name" value="Glycos_transf_2"/>
    <property type="match status" value="1"/>
</dbReference>
<dbReference type="InterPro" id="IPR029044">
    <property type="entry name" value="Nucleotide-diphossugar_trans"/>
</dbReference>
<comment type="caution">
    <text evidence="3">The sequence shown here is derived from an EMBL/GenBank/DDBJ whole genome shotgun (WGS) entry which is preliminary data.</text>
</comment>
<organism evidence="3 4">
    <name type="scientific">Jannaschia pagri</name>
    <dbReference type="NCBI Taxonomy" id="2829797"/>
    <lineage>
        <taxon>Bacteria</taxon>
        <taxon>Pseudomonadati</taxon>
        <taxon>Pseudomonadota</taxon>
        <taxon>Alphaproteobacteria</taxon>
        <taxon>Rhodobacterales</taxon>
        <taxon>Roseobacteraceae</taxon>
        <taxon>Jannaschia</taxon>
    </lineage>
</organism>
<feature type="domain" description="Glycosyltransferase 2-like" evidence="2">
    <location>
        <begin position="507"/>
        <end position="608"/>
    </location>
</feature>
<name>A0ABQ4NLG8_9RHOB</name>
<keyword evidence="4" id="KW-1185">Reference proteome</keyword>
<sequence length="1064" mass="113433">MTLRATLRDLASRVLPRPAGYVDHFDADRVAGWAVDPAGSGQPVTLSLHVDGQHVMNVAADLPREDVSQSGRAPLRCGFDIALPSRLRDGQAHAIEVRIGQDGPRLRGGKLTLDAGMAGRGASGAAARPIEGVAWYDRSRAAVAGWATGCGTVSIAVDGGPPSDVPLDREVPGLGAGNRQGFLFPLSDDLADGHPHDIVVRAGHWADGEDLDGSPLRLSLGAARPRLSVVADPAVARGLCLNLRDRDGAPSRAPVTVHVDGVERPRLQPDAGGVFALSLPEEARHLTVSTAPEVVSPDTPAMVLGRFVIASDGRPEDWSPDVPRPALDTVPLDAALLDEAVAAFAAFAQDPDGRFDPVWVAAAAGLLSPDAALTHWRDGGAVAGLAPGPAFDEAAARALHPGVAVAIAAGRLPCAFALELVLGAGALGTMTGLAVRRSSVDPAPLQEAVATPLPPITTWCDPADSIYAAWLARLDATPDQRAMIEADERAARSEVAAAPLLHRPLVSIIMPSWNRAFTIGEAIQSVLDQSYGNWELLICDDASEDRTADVIRDFKDERIRYMRFQKSNGAGARNHGLRMARGEYIAYLDSDNMWHPLFLDVMLRRLMAKPGVPIAYGAYLDTETKGARVILQDISRPPFRPVQLSGKNFMDLNTIMHHRRVVDWLGGFDGRLPRLQDWDMVLRHTSVFGAQFVDRIGVFYRRNIAWGQVTQTQQGSGAQDTVNGKTQARLAGAHERLDLDWPAPSRVTLIGAATGPETRSTICALADLCAQVGAVDLVWIGDGAPTLSGVSVRTVSDRLMSDPARLGTAIADVTDAPVIALGIPDAVLSRVPSLDPTRTLRLVGRATGTWVEALSGPAAFPIGALPCPEVTQMPRGSTSYGVVLVLGPERALADPAWVAALGENGLQAVVPPTADHPNWSRVDSNGRQSISDPDVLPEGMADVALTLVMGPSLADLSPWQMALLNGMQARGIPAAVPSEADPESLAAQWIDAKAAYALTSHRHAWVFDKLAKLNRDANTMARLTDRSRTVHRIALAPELARERVVHMLWRMQFAPPRVEVLDGR</sequence>
<evidence type="ECO:0000259" key="2">
    <source>
        <dbReference type="Pfam" id="PF00535"/>
    </source>
</evidence>
<reference evidence="3 4" key="1">
    <citation type="submission" date="2021-05" db="EMBL/GenBank/DDBJ databases">
        <title>Bacteria Genome sequencing.</title>
        <authorList>
            <person name="Takabe Y."/>
            <person name="Nakajima Y."/>
            <person name="Suzuki S."/>
            <person name="Shiozaki T."/>
        </authorList>
    </citation>
    <scope>NUCLEOTIDE SEQUENCE [LARGE SCALE GENOMIC DNA]</scope>
    <source>
        <strain evidence="3 4">AI_62</strain>
    </source>
</reference>
<dbReference type="PANTHER" id="PTHR43685">
    <property type="entry name" value="GLYCOSYLTRANSFERASE"/>
    <property type="match status" value="1"/>
</dbReference>
<protein>
    <recommendedName>
        <fullName evidence="2">Glycosyltransferase 2-like domain-containing protein</fullName>
    </recommendedName>
</protein>
<dbReference type="PANTHER" id="PTHR43685:SF2">
    <property type="entry name" value="GLYCOSYLTRANSFERASE 2-LIKE DOMAIN-CONTAINING PROTEIN"/>
    <property type="match status" value="1"/>
</dbReference>
<dbReference type="CDD" id="cd00761">
    <property type="entry name" value="Glyco_tranf_GTA_type"/>
    <property type="match status" value="1"/>
</dbReference>
<evidence type="ECO:0000313" key="4">
    <source>
        <dbReference type="Proteomes" id="UP000786693"/>
    </source>
</evidence>
<dbReference type="Proteomes" id="UP000786693">
    <property type="component" value="Unassembled WGS sequence"/>
</dbReference>
<dbReference type="Gene3D" id="3.90.550.10">
    <property type="entry name" value="Spore Coat Polysaccharide Biosynthesis Protein SpsA, Chain A"/>
    <property type="match status" value="1"/>
</dbReference>
<evidence type="ECO:0000256" key="1">
    <source>
        <dbReference type="SAM" id="MobiDB-lite"/>
    </source>
</evidence>
<dbReference type="SUPFAM" id="SSF53448">
    <property type="entry name" value="Nucleotide-diphospho-sugar transferases"/>
    <property type="match status" value="1"/>
</dbReference>